<evidence type="ECO:0000256" key="5">
    <source>
        <dbReference type="ARBA" id="ARBA00022692"/>
    </source>
</evidence>
<name>A0ABD3QQJ2_9STRA</name>
<reference evidence="15 16" key="1">
    <citation type="journal article" date="2020" name="G3 (Bethesda)">
        <title>Improved Reference Genome for Cyclotella cryptica CCMP332, a Model for Cell Wall Morphogenesis, Salinity Adaptation, and Lipid Production in Diatoms (Bacillariophyta).</title>
        <authorList>
            <person name="Roberts W.R."/>
            <person name="Downey K.M."/>
            <person name="Ruck E.C."/>
            <person name="Traller J.C."/>
            <person name="Alverson A.J."/>
        </authorList>
    </citation>
    <scope>NUCLEOTIDE SEQUENCE [LARGE SCALE GENOMIC DNA]</scope>
    <source>
        <strain evidence="15 16">CCMP332</strain>
    </source>
</reference>
<dbReference type="InterPro" id="IPR045150">
    <property type="entry name" value="CYB561D1/2"/>
</dbReference>
<accession>A0ABD3QQJ2</accession>
<gene>
    <name evidence="15" type="ORF">HJC23_012524</name>
</gene>
<evidence type="ECO:0000256" key="3">
    <source>
        <dbReference type="ARBA" id="ARBA00022448"/>
    </source>
</evidence>
<dbReference type="AlphaFoldDB" id="A0ABD3QQJ2"/>
<evidence type="ECO:0000256" key="13">
    <source>
        <dbReference type="SAM" id="SignalP"/>
    </source>
</evidence>
<dbReference type="GO" id="GO:0046872">
    <property type="term" value="F:metal ion binding"/>
    <property type="evidence" value="ECO:0007669"/>
    <property type="project" value="UniProtKB-KW"/>
</dbReference>
<feature type="chain" id="PRO_5044856152" description="Cytochrome b561 domain-containing protein" evidence="13">
    <location>
        <begin position="23"/>
        <end position="380"/>
    </location>
</feature>
<feature type="region of interest" description="Disordered" evidence="11">
    <location>
        <begin position="46"/>
        <end position="125"/>
    </location>
</feature>
<comment type="caution">
    <text evidence="15">The sequence shown here is derived from an EMBL/GenBank/DDBJ whole genome shotgun (WGS) entry which is preliminary data.</text>
</comment>
<keyword evidence="9" id="KW-0408">Iron</keyword>
<feature type="domain" description="Cytochrome b561" evidence="14">
    <location>
        <begin position="124"/>
        <end position="351"/>
    </location>
</feature>
<comment type="subcellular location">
    <subcellularLocation>
        <location evidence="2">Membrane</location>
        <topology evidence="2">Multi-pass membrane protein</topology>
    </subcellularLocation>
</comment>
<feature type="transmembrane region" description="Helical" evidence="12">
    <location>
        <begin position="161"/>
        <end position="185"/>
    </location>
</feature>
<dbReference type="GO" id="GO:0016020">
    <property type="term" value="C:membrane"/>
    <property type="evidence" value="ECO:0007669"/>
    <property type="project" value="UniProtKB-SubCell"/>
</dbReference>
<feature type="signal peptide" evidence="13">
    <location>
        <begin position="1"/>
        <end position="22"/>
    </location>
</feature>
<keyword evidence="3" id="KW-0813">Transport</keyword>
<keyword evidence="8 12" id="KW-1133">Transmembrane helix</keyword>
<evidence type="ECO:0000256" key="1">
    <source>
        <dbReference type="ARBA" id="ARBA00001970"/>
    </source>
</evidence>
<feature type="transmembrane region" description="Helical" evidence="12">
    <location>
        <begin position="236"/>
        <end position="254"/>
    </location>
</feature>
<keyword evidence="10 12" id="KW-0472">Membrane</keyword>
<evidence type="ECO:0000313" key="15">
    <source>
        <dbReference type="EMBL" id="KAL3802505.1"/>
    </source>
</evidence>
<dbReference type="Proteomes" id="UP001516023">
    <property type="component" value="Unassembled WGS sequence"/>
</dbReference>
<evidence type="ECO:0000256" key="6">
    <source>
        <dbReference type="ARBA" id="ARBA00022723"/>
    </source>
</evidence>
<feature type="compositionally biased region" description="Basic and acidic residues" evidence="11">
    <location>
        <begin position="90"/>
        <end position="104"/>
    </location>
</feature>
<keyword evidence="6" id="KW-0479">Metal-binding</keyword>
<evidence type="ECO:0000256" key="12">
    <source>
        <dbReference type="SAM" id="Phobius"/>
    </source>
</evidence>
<feature type="transmembrane region" description="Helical" evidence="12">
    <location>
        <begin position="298"/>
        <end position="319"/>
    </location>
</feature>
<feature type="compositionally biased region" description="Acidic residues" evidence="11">
    <location>
        <begin position="114"/>
        <end position="125"/>
    </location>
</feature>
<keyword evidence="4" id="KW-0349">Heme</keyword>
<feature type="compositionally biased region" description="Low complexity" evidence="11">
    <location>
        <begin position="143"/>
        <end position="158"/>
    </location>
</feature>
<dbReference type="Gene3D" id="1.20.120.1770">
    <property type="match status" value="1"/>
</dbReference>
<feature type="region of interest" description="Disordered" evidence="11">
    <location>
        <begin position="137"/>
        <end position="158"/>
    </location>
</feature>
<evidence type="ECO:0000256" key="11">
    <source>
        <dbReference type="SAM" id="MobiDB-lite"/>
    </source>
</evidence>
<feature type="compositionally biased region" description="Acidic residues" evidence="11">
    <location>
        <begin position="63"/>
        <end position="78"/>
    </location>
</feature>
<sequence>MPRPLLLLFVLVASSCNHAVVATTDSLPRDRDVSFIRQWRHVQEERLSDPSVEYSTPDREGGSDEEGEDDEYEYEYEYGESNGESIADAEPYRDERTQDNEYRYEGTTTIPDFYDPDETDPDYVPNLEEDVTERSIARSIDTSSSSSSSSSPPNNSKKSTWITHGTLGTLSFGLLIPIAISSALFRDLLPTYWIYIHVFLNVTTFTFTLFAVGMAFATMNSLGDANEGHLKELHHILGLGLLLVVTFQTANGFLRPPREFVTDDEEDSSPGAMHSSSEWGERSKLLSPRALWQWMHRITGIVILALGTWQIQSGLAIFARKFGSADWGSVYLGYMGWVVFVMGGGKLWMKYREKKREGKDEWNAEDELFDTDGLRGLEDD</sequence>
<dbReference type="PROSITE" id="PS50939">
    <property type="entry name" value="CYTOCHROME_B561"/>
    <property type="match status" value="1"/>
</dbReference>
<feature type="region of interest" description="Disordered" evidence="11">
    <location>
        <begin position="259"/>
        <end position="279"/>
    </location>
</feature>
<evidence type="ECO:0000256" key="4">
    <source>
        <dbReference type="ARBA" id="ARBA00022617"/>
    </source>
</evidence>
<protein>
    <recommendedName>
        <fullName evidence="14">Cytochrome b561 domain-containing protein</fullName>
    </recommendedName>
</protein>
<keyword evidence="13" id="KW-0732">Signal</keyword>
<organism evidence="15 16">
    <name type="scientific">Cyclotella cryptica</name>
    <dbReference type="NCBI Taxonomy" id="29204"/>
    <lineage>
        <taxon>Eukaryota</taxon>
        <taxon>Sar</taxon>
        <taxon>Stramenopiles</taxon>
        <taxon>Ochrophyta</taxon>
        <taxon>Bacillariophyta</taxon>
        <taxon>Coscinodiscophyceae</taxon>
        <taxon>Thalassiosirophycidae</taxon>
        <taxon>Stephanodiscales</taxon>
        <taxon>Stephanodiscaceae</taxon>
        <taxon>Cyclotella</taxon>
    </lineage>
</organism>
<proteinExistence type="predicted"/>
<feature type="transmembrane region" description="Helical" evidence="12">
    <location>
        <begin position="192"/>
        <end position="216"/>
    </location>
</feature>
<evidence type="ECO:0000256" key="10">
    <source>
        <dbReference type="ARBA" id="ARBA00023136"/>
    </source>
</evidence>
<dbReference type="CDD" id="cd08760">
    <property type="entry name" value="Cyt_b561_FRRS1_like"/>
    <property type="match status" value="1"/>
</dbReference>
<dbReference type="PANTHER" id="PTHR15422">
    <property type="entry name" value="OS05G0565100 PROTEIN"/>
    <property type="match status" value="1"/>
</dbReference>
<evidence type="ECO:0000259" key="14">
    <source>
        <dbReference type="PROSITE" id="PS50939"/>
    </source>
</evidence>
<dbReference type="PANTHER" id="PTHR15422:SF24">
    <property type="entry name" value="DOMON RELATED DOMAIN-CONTAINING PROTEIN"/>
    <property type="match status" value="1"/>
</dbReference>
<dbReference type="PROSITE" id="PS51257">
    <property type="entry name" value="PROKAR_LIPOPROTEIN"/>
    <property type="match status" value="1"/>
</dbReference>
<keyword evidence="7" id="KW-0249">Electron transport</keyword>
<keyword evidence="16" id="KW-1185">Reference proteome</keyword>
<evidence type="ECO:0000256" key="8">
    <source>
        <dbReference type="ARBA" id="ARBA00022989"/>
    </source>
</evidence>
<feature type="transmembrane region" description="Helical" evidence="12">
    <location>
        <begin position="331"/>
        <end position="349"/>
    </location>
</feature>
<keyword evidence="5 12" id="KW-0812">Transmembrane</keyword>
<evidence type="ECO:0000256" key="7">
    <source>
        <dbReference type="ARBA" id="ARBA00022982"/>
    </source>
</evidence>
<dbReference type="EMBL" id="JABMIG020000019">
    <property type="protein sequence ID" value="KAL3802505.1"/>
    <property type="molecule type" value="Genomic_DNA"/>
</dbReference>
<dbReference type="SMART" id="SM00665">
    <property type="entry name" value="B561"/>
    <property type="match status" value="1"/>
</dbReference>
<dbReference type="InterPro" id="IPR006593">
    <property type="entry name" value="Cyt_b561/ferric_Rdtase_TM"/>
</dbReference>
<evidence type="ECO:0000256" key="2">
    <source>
        <dbReference type="ARBA" id="ARBA00004141"/>
    </source>
</evidence>
<evidence type="ECO:0000313" key="16">
    <source>
        <dbReference type="Proteomes" id="UP001516023"/>
    </source>
</evidence>
<comment type="cofactor">
    <cofactor evidence="1">
        <name>heme b</name>
        <dbReference type="ChEBI" id="CHEBI:60344"/>
    </cofactor>
</comment>
<evidence type="ECO:0000256" key="9">
    <source>
        <dbReference type="ARBA" id="ARBA00023004"/>
    </source>
</evidence>